<dbReference type="GO" id="GO:0005524">
    <property type="term" value="F:ATP binding"/>
    <property type="evidence" value="ECO:0007669"/>
    <property type="project" value="UniProtKB-KW"/>
</dbReference>
<dbReference type="Proteomes" id="UP000516361">
    <property type="component" value="Chromosome"/>
</dbReference>
<feature type="coiled-coil region" evidence="9">
    <location>
        <begin position="322"/>
        <end position="349"/>
    </location>
</feature>
<dbReference type="InterPro" id="IPR036890">
    <property type="entry name" value="HATPase_C_sf"/>
</dbReference>
<evidence type="ECO:0000256" key="8">
    <source>
        <dbReference type="ARBA" id="ARBA00023012"/>
    </source>
</evidence>
<keyword evidence="9" id="KW-0175">Coiled coil</keyword>
<keyword evidence="4" id="KW-0808">Transferase</keyword>
<evidence type="ECO:0000256" key="3">
    <source>
        <dbReference type="ARBA" id="ARBA00022553"/>
    </source>
</evidence>
<keyword evidence="13" id="KW-1185">Reference proteome</keyword>
<dbReference type="GO" id="GO:0030295">
    <property type="term" value="F:protein kinase activator activity"/>
    <property type="evidence" value="ECO:0007669"/>
    <property type="project" value="TreeGrafter"/>
</dbReference>
<dbReference type="SMART" id="SM00388">
    <property type="entry name" value="HisKA"/>
    <property type="match status" value="1"/>
</dbReference>
<dbReference type="Pfam" id="PF00512">
    <property type="entry name" value="HisKA"/>
    <property type="match status" value="1"/>
</dbReference>
<evidence type="ECO:0000256" key="1">
    <source>
        <dbReference type="ARBA" id="ARBA00000085"/>
    </source>
</evidence>
<feature type="domain" description="Histidine kinase" evidence="11">
    <location>
        <begin position="447"/>
        <end position="655"/>
    </location>
</feature>
<dbReference type="Gene3D" id="1.10.287.130">
    <property type="match status" value="1"/>
</dbReference>
<keyword evidence="10" id="KW-0812">Transmembrane</keyword>
<keyword evidence="10" id="KW-1133">Transmembrane helix</keyword>
<dbReference type="Gene3D" id="3.30.565.10">
    <property type="entry name" value="Histidine kinase-like ATPase, C-terminal domain"/>
    <property type="match status" value="1"/>
</dbReference>
<proteinExistence type="predicted"/>
<dbReference type="InterPro" id="IPR036097">
    <property type="entry name" value="HisK_dim/P_sf"/>
</dbReference>
<dbReference type="GO" id="GO:0000155">
    <property type="term" value="F:phosphorelay sensor kinase activity"/>
    <property type="evidence" value="ECO:0007669"/>
    <property type="project" value="InterPro"/>
</dbReference>
<dbReference type="InterPro" id="IPR004358">
    <property type="entry name" value="Sig_transdc_His_kin-like_C"/>
</dbReference>
<dbReference type="Gene3D" id="6.10.340.10">
    <property type="match status" value="1"/>
</dbReference>
<evidence type="ECO:0000256" key="5">
    <source>
        <dbReference type="ARBA" id="ARBA00022741"/>
    </source>
</evidence>
<dbReference type="PRINTS" id="PR00344">
    <property type="entry name" value="BCTRLSENSOR"/>
</dbReference>
<dbReference type="Pfam" id="PF02518">
    <property type="entry name" value="HATPase_c"/>
    <property type="match status" value="1"/>
</dbReference>
<reference evidence="12 13" key="1">
    <citation type="submission" date="2018-06" db="EMBL/GenBank/DDBJ databases">
        <title>Genome sequencing of Oceanotoga sp. sy52.</title>
        <authorList>
            <person name="Mori K."/>
        </authorList>
    </citation>
    <scope>NUCLEOTIDE SEQUENCE [LARGE SCALE GENOMIC DNA]</scope>
    <source>
        <strain evidence="13">sy52</strain>
    </source>
</reference>
<protein>
    <recommendedName>
        <fullName evidence="2">histidine kinase</fullName>
        <ecNumber evidence="2">2.7.13.3</ecNumber>
    </recommendedName>
</protein>
<dbReference type="PANTHER" id="PTHR42878:SF7">
    <property type="entry name" value="SENSOR HISTIDINE KINASE GLRK"/>
    <property type="match status" value="1"/>
</dbReference>
<dbReference type="EMBL" id="AP018712">
    <property type="protein sequence ID" value="BBE31785.1"/>
    <property type="molecule type" value="Genomic_DNA"/>
</dbReference>
<accession>A0A7G1G6I8</accession>
<dbReference type="CDD" id="cd00082">
    <property type="entry name" value="HisKA"/>
    <property type="match status" value="1"/>
</dbReference>
<keyword evidence="10" id="KW-0472">Membrane</keyword>
<dbReference type="InterPro" id="IPR003661">
    <property type="entry name" value="HisK_dim/P_dom"/>
</dbReference>
<evidence type="ECO:0000259" key="11">
    <source>
        <dbReference type="PROSITE" id="PS50109"/>
    </source>
</evidence>
<comment type="catalytic activity">
    <reaction evidence="1">
        <text>ATP + protein L-histidine = ADP + protein N-phospho-L-histidine.</text>
        <dbReference type="EC" id="2.7.13.3"/>
    </reaction>
</comment>
<dbReference type="GO" id="GO:0007234">
    <property type="term" value="P:osmosensory signaling via phosphorelay pathway"/>
    <property type="evidence" value="ECO:0007669"/>
    <property type="project" value="TreeGrafter"/>
</dbReference>
<keyword evidence="5" id="KW-0547">Nucleotide-binding</keyword>
<evidence type="ECO:0000256" key="9">
    <source>
        <dbReference type="SAM" id="Coils"/>
    </source>
</evidence>
<keyword evidence="3" id="KW-0597">Phosphoprotein</keyword>
<name>A0A7G1G6I8_9BACT</name>
<dbReference type="SUPFAM" id="SSF55874">
    <property type="entry name" value="ATPase domain of HSP90 chaperone/DNA topoisomerase II/histidine kinase"/>
    <property type="match status" value="1"/>
</dbReference>
<organism evidence="12 13">
    <name type="scientific">Tepiditoga spiralis</name>
    <dbReference type="NCBI Taxonomy" id="2108365"/>
    <lineage>
        <taxon>Bacteria</taxon>
        <taxon>Thermotogati</taxon>
        <taxon>Thermotogota</taxon>
        <taxon>Thermotogae</taxon>
        <taxon>Petrotogales</taxon>
        <taxon>Petrotogaceae</taxon>
        <taxon>Tepiditoga</taxon>
    </lineage>
</organism>
<dbReference type="PROSITE" id="PS50109">
    <property type="entry name" value="HIS_KIN"/>
    <property type="match status" value="1"/>
</dbReference>
<dbReference type="SUPFAM" id="SSF47384">
    <property type="entry name" value="Homodimeric domain of signal transducing histidine kinase"/>
    <property type="match status" value="1"/>
</dbReference>
<evidence type="ECO:0000313" key="13">
    <source>
        <dbReference type="Proteomes" id="UP000516361"/>
    </source>
</evidence>
<dbReference type="InterPro" id="IPR005467">
    <property type="entry name" value="His_kinase_dom"/>
</dbReference>
<feature type="transmembrane region" description="Helical" evidence="10">
    <location>
        <begin position="7"/>
        <end position="24"/>
    </location>
</feature>
<dbReference type="RefSeq" id="WP_190614547.1">
    <property type="nucleotide sequence ID" value="NZ_AP018712.1"/>
</dbReference>
<dbReference type="CDD" id="cd00075">
    <property type="entry name" value="HATPase"/>
    <property type="match status" value="1"/>
</dbReference>
<keyword evidence="7" id="KW-0067">ATP-binding</keyword>
<dbReference type="AlphaFoldDB" id="A0A7G1G6I8"/>
<dbReference type="GO" id="GO:0000156">
    <property type="term" value="F:phosphorelay response regulator activity"/>
    <property type="evidence" value="ECO:0007669"/>
    <property type="project" value="TreeGrafter"/>
</dbReference>
<dbReference type="InterPro" id="IPR050351">
    <property type="entry name" value="BphY/WalK/GraS-like"/>
</dbReference>
<evidence type="ECO:0000313" key="12">
    <source>
        <dbReference type="EMBL" id="BBE31785.1"/>
    </source>
</evidence>
<evidence type="ECO:0000256" key="2">
    <source>
        <dbReference type="ARBA" id="ARBA00012438"/>
    </source>
</evidence>
<evidence type="ECO:0000256" key="10">
    <source>
        <dbReference type="SAM" id="Phobius"/>
    </source>
</evidence>
<dbReference type="InterPro" id="IPR003594">
    <property type="entry name" value="HATPase_dom"/>
</dbReference>
<dbReference type="KEGG" id="ocy:OSSY52_19260"/>
<keyword evidence="6" id="KW-0418">Kinase</keyword>
<dbReference type="EC" id="2.7.13.3" evidence="2"/>
<evidence type="ECO:0000256" key="6">
    <source>
        <dbReference type="ARBA" id="ARBA00022777"/>
    </source>
</evidence>
<evidence type="ECO:0000256" key="4">
    <source>
        <dbReference type="ARBA" id="ARBA00022679"/>
    </source>
</evidence>
<dbReference type="InParanoid" id="A0A7G1G6I8"/>
<sequence>MTLKKRFILIIIIFVILPTILTIFNKTYITKYIFNELSGYTKEKIDDFGFELVNKIYPTALNNFFEYNNSLKSFSKNILNNQRLIDYATYGLINTLNIHINELLTSSSADGIIIIIDNKKRIKVGNFPEINVIENGYFEDNENIYMISGTSKNNVQVYASMKLDKYFLNSLNLSSISIISIIGKKHKIFQNDNFYIDFKLNNNYVNSGKYKYPSKSEKLSKDITFVLSFNVSQLNLIQNKIKDVFFQNISSNLNTSLLIWILISPLLIYFALFYFGKNIETVELSIKSIKKIAKGNFNVKINVKNLENNRYKDLVNSINTLSKNLNYMHKELEKNIDTLKNEKNTLKYLVNNLHEGIIFFDLDGSIKVKNKFGEEVLNKIGKEELKKSTNKIYSLKIKNEQKLIEVSRNFLDAALLILIRDISLEKEMNDLYSLNEKLVEKEKFGRIAAHEIRNPLNSMYLNLQYLNLEFEENKKISEISNLIIEQIKIIDSVVEEWSSRAIMESEEKEININSVISQILNLLKYKLLENSIEVVFSKSNKNILIKANPQRLNQLFYNIINNAVEALENKNNSKKILINVSNVKNKILIDVEDNGIGIPKEYQKNLFKKPFTTKKYGNGIGLFIVHSIVKELNGDIKIISSKKGTKVTLNFENKEKTL</sequence>
<dbReference type="SMART" id="SM00387">
    <property type="entry name" value="HATPase_c"/>
    <property type="match status" value="1"/>
</dbReference>
<dbReference type="PANTHER" id="PTHR42878">
    <property type="entry name" value="TWO-COMPONENT HISTIDINE KINASE"/>
    <property type="match status" value="1"/>
</dbReference>
<gene>
    <name evidence="12" type="ORF">OSSY52_19260</name>
</gene>
<keyword evidence="8" id="KW-0902">Two-component regulatory system</keyword>
<evidence type="ECO:0000256" key="7">
    <source>
        <dbReference type="ARBA" id="ARBA00022840"/>
    </source>
</evidence>